<dbReference type="AlphaFoldDB" id="A0A183MSP6"/>
<gene>
    <name evidence="1" type="ORF">SMRZ_LOCUS19071</name>
</gene>
<dbReference type="STRING" id="48269.A0A183MSP6"/>
<proteinExistence type="predicted"/>
<sequence>MVRQVSIYVGLYAIEALFMAYLISYSPIETISPVTLQSLMINNHSMKDITIFICQVISYIPVKILVICWIILCRLTIGPAVSKLGNKLQRQQQSQNQQSNQHSSVNFTNSTTTTVPNTSS</sequence>
<reference evidence="1 2" key="1">
    <citation type="submission" date="2018-11" db="EMBL/GenBank/DDBJ databases">
        <authorList>
            <consortium name="Pathogen Informatics"/>
        </authorList>
    </citation>
    <scope>NUCLEOTIDE SEQUENCE [LARGE SCALE GENOMIC DNA]</scope>
    <source>
        <strain evidence="1 2">Zambia</strain>
    </source>
</reference>
<name>A0A183MSP6_9TREM</name>
<evidence type="ECO:0000313" key="1">
    <source>
        <dbReference type="EMBL" id="VDP30324.1"/>
    </source>
</evidence>
<protein>
    <submittedName>
        <fullName evidence="1">Uncharacterized protein</fullName>
    </submittedName>
</protein>
<dbReference type="Proteomes" id="UP000277204">
    <property type="component" value="Unassembled WGS sequence"/>
</dbReference>
<dbReference type="EMBL" id="UZAI01017848">
    <property type="protein sequence ID" value="VDP30324.1"/>
    <property type="molecule type" value="Genomic_DNA"/>
</dbReference>
<organism evidence="1 2">
    <name type="scientific">Schistosoma margrebowiei</name>
    <dbReference type="NCBI Taxonomy" id="48269"/>
    <lineage>
        <taxon>Eukaryota</taxon>
        <taxon>Metazoa</taxon>
        <taxon>Spiralia</taxon>
        <taxon>Lophotrochozoa</taxon>
        <taxon>Platyhelminthes</taxon>
        <taxon>Trematoda</taxon>
        <taxon>Digenea</taxon>
        <taxon>Strigeidida</taxon>
        <taxon>Schistosomatoidea</taxon>
        <taxon>Schistosomatidae</taxon>
        <taxon>Schistosoma</taxon>
    </lineage>
</organism>
<evidence type="ECO:0000313" key="2">
    <source>
        <dbReference type="Proteomes" id="UP000277204"/>
    </source>
</evidence>
<accession>A0A183MSP6</accession>
<keyword evidence="2" id="KW-1185">Reference proteome</keyword>